<name>A0AA40ASF8_9PEZI</name>
<keyword evidence="2" id="KW-1185">Reference proteome</keyword>
<dbReference type="AlphaFoldDB" id="A0AA40ASF8"/>
<sequence length="373" mass="42030">MGPAERCVDFGPSGQLWFPYLAKYAGFTHPILFCISVADCLLGNKPLGKKAQYHLGETLVFINQRLSDNTTALHDSTIFVVLALIDFSAYLRDYKTAMVHLKGLGEMVRLRGGIDNFRYLPRLYTKLGRLDLIQALYSGNKPVFLVDTTSCPRISEDVDFWSAHGGTSLPQSAGNLGLKNEVLLAAFTDLRQLSEVLNTKTASCRRLDVAVFQARVCSIQYRLLWLQGTLDDCLAECLRLAMLAFLATTFHVPLAVAQYPYLANHYRESCAAMGARNLENLPLWFLMVGALSVFGVEDAWLQERWRAEVPPQLAWDEARLQLRDIMWIDTIHNQPGERVFQILKCGRVEGAHRSTSRSKLWVGGWVGTTYELY</sequence>
<dbReference type="PANTHER" id="PTHR37540">
    <property type="entry name" value="TRANSCRIPTION FACTOR (ACR-2), PUTATIVE-RELATED-RELATED"/>
    <property type="match status" value="1"/>
</dbReference>
<accession>A0AA40ASF8</accession>
<organism evidence="1 2">
    <name type="scientific">Lasiosphaeris hirsuta</name>
    <dbReference type="NCBI Taxonomy" id="260670"/>
    <lineage>
        <taxon>Eukaryota</taxon>
        <taxon>Fungi</taxon>
        <taxon>Dikarya</taxon>
        <taxon>Ascomycota</taxon>
        <taxon>Pezizomycotina</taxon>
        <taxon>Sordariomycetes</taxon>
        <taxon>Sordariomycetidae</taxon>
        <taxon>Sordariales</taxon>
        <taxon>Lasiosphaeriaceae</taxon>
        <taxon>Lasiosphaeris</taxon>
    </lineage>
</organism>
<dbReference type="EMBL" id="JAUKUA010000003">
    <property type="protein sequence ID" value="KAK0721121.1"/>
    <property type="molecule type" value="Genomic_DNA"/>
</dbReference>
<protein>
    <submittedName>
        <fullName evidence="1">Uncharacterized protein</fullName>
    </submittedName>
</protein>
<dbReference type="Proteomes" id="UP001172102">
    <property type="component" value="Unassembled WGS sequence"/>
</dbReference>
<gene>
    <name evidence="1" type="ORF">B0H67DRAFT_484487</name>
</gene>
<evidence type="ECO:0000313" key="1">
    <source>
        <dbReference type="EMBL" id="KAK0721121.1"/>
    </source>
</evidence>
<proteinExistence type="predicted"/>
<comment type="caution">
    <text evidence="1">The sequence shown here is derived from an EMBL/GenBank/DDBJ whole genome shotgun (WGS) entry which is preliminary data.</text>
</comment>
<dbReference type="PANTHER" id="PTHR37540:SF5">
    <property type="entry name" value="TRANSCRIPTION FACTOR DOMAIN-CONTAINING PROTEIN"/>
    <property type="match status" value="1"/>
</dbReference>
<evidence type="ECO:0000313" key="2">
    <source>
        <dbReference type="Proteomes" id="UP001172102"/>
    </source>
</evidence>
<reference evidence="1" key="1">
    <citation type="submission" date="2023-06" db="EMBL/GenBank/DDBJ databases">
        <title>Genome-scale phylogeny and comparative genomics of the fungal order Sordariales.</title>
        <authorList>
            <consortium name="Lawrence Berkeley National Laboratory"/>
            <person name="Hensen N."/>
            <person name="Bonometti L."/>
            <person name="Westerberg I."/>
            <person name="Brannstrom I.O."/>
            <person name="Guillou S."/>
            <person name="Cros-Aarteil S."/>
            <person name="Calhoun S."/>
            <person name="Haridas S."/>
            <person name="Kuo A."/>
            <person name="Mondo S."/>
            <person name="Pangilinan J."/>
            <person name="Riley R."/>
            <person name="Labutti K."/>
            <person name="Andreopoulos B."/>
            <person name="Lipzen A."/>
            <person name="Chen C."/>
            <person name="Yanf M."/>
            <person name="Daum C."/>
            <person name="Ng V."/>
            <person name="Clum A."/>
            <person name="Steindorff A."/>
            <person name="Ohm R."/>
            <person name="Martin F."/>
            <person name="Silar P."/>
            <person name="Natvig D."/>
            <person name="Lalanne C."/>
            <person name="Gautier V."/>
            <person name="Ament-Velasquez S.L."/>
            <person name="Kruys A."/>
            <person name="Hutchinson M.I."/>
            <person name="Powell A.J."/>
            <person name="Barry K."/>
            <person name="Miller A.N."/>
            <person name="Grigoriev I.V."/>
            <person name="Debuchy R."/>
            <person name="Gladieux P."/>
            <person name="Thoren M.H."/>
            <person name="Johannesson H."/>
        </authorList>
    </citation>
    <scope>NUCLEOTIDE SEQUENCE</scope>
    <source>
        <strain evidence="1">SMH4607-1</strain>
    </source>
</reference>